<evidence type="ECO:0000313" key="2">
    <source>
        <dbReference type="Proteomes" id="UP001159363"/>
    </source>
</evidence>
<accession>A0ABQ9G9T4</accession>
<sequence>MLAVGEQNLAEGYFKRKVAGEPGIDESTLRKHLNADTGFAYLGRYKPVFTVNQEAELATHCRDLDAQFYGFTLQTLSKLFFDYAESNGIIQTFDKATQMAGKDWTYRFIQTHNLALRTPQKTSLGRIMGFNKNQVKVFFENLSQLYEKYKFPPSAIFNMDESGLSTVSNKIPKLITKQGEEVIVCSISASGIFVPPAIIFACKRTRSELLDGAPLETIAMLYDSGYVNSGLFLKWIHHFQENVRADSDHPVCFCWITIHHIYH</sequence>
<reference evidence="1 2" key="1">
    <citation type="submission" date="2023-02" db="EMBL/GenBank/DDBJ databases">
        <title>LHISI_Scaffold_Assembly.</title>
        <authorList>
            <person name="Stuart O.P."/>
            <person name="Cleave R."/>
            <person name="Magrath M.J.L."/>
            <person name="Mikheyev A.S."/>
        </authorList>
    </citation>
    <scope>NUCLEOTIDE SEQUENCE [LARGE SCALE GENOMIC DNA]</scope>
    <source>
        <strain evidence="1">Daus_M_001</strain>
        <tissue evidence="1">Leg muscle</tissue>
    </source>
</reference>
<dbReference type="Proteomes" id="UP001159363">
    <property type="component" value="Chromosome 14"/>
</dbReference>
<organism evidence="1 2">
    <name type="scientific">Dryococelus australis</name>
    <dbReference type="NCBI Taxonomy" id="614101"/>
    <lineage>
        <taxon>Eukaryota</taxon>
        <taxon>Metazoa</taxon>
        <taxon>Ecdysozoa</taxon>
        <taxon>Arthropoda</taxon>
        <taxon>Hexapoda</taxon>
        <taxon>Insecta</taxon>
        <taxon>Pterygota</taxon>
        <taxon>Neoptera</taxon>
        <taxon>Polyneoptera</taxon>
        <taxon>Phasmatodea</taxon>
        <taxon>Verophasmatodea</taxon>
        <taxon>Anareolatae</taxon>
        <taxon>Phasmatidae</taxon>
        <taxon>Eurycanthinae</taxon>
        <taxon>Dryococelus</taxon>
    </lineage>
</organism>
<protein>
    <recommendedName>
        <fullName evidence="3">Transposase</fullName>
    </recommendedName>
</protein>
<evidence type="ECO:0000313" key="1">
    <source>
        <dbReference type="EMBL" id="KAJ8867809.1"/>
    </source>
</evidence>
<gene>
    <name evidence="1" type="ORF">PR048_031614</name>
</gene>
<dbReference type="EMBL" id="JARBHB010000015">
    <property type="protein sequence ID" value="KAJ8867809.1"/>
    <property type="molecule type" value="Genomic_DNA"/>
</dbReference>
<proteinExistence type="predicted"/>
<evidence type="ECO:0008006" key="3">
    <source>
        <dbReference type="Google" id="ProtNLM"/>
    </source>
</evidence>
<name>A0ABQ9G9T4_9NEOP</name>
<keyword evidence="2" id="KW-1185">Reference proteome</keyword>
<comment type="caution">
    <text evidence="1">The sequence shown here is derived from an EMBL/GenBank/DDBJ whole genome shotgun (WGS) entry which is preliminary data.</text>
</comment>